<dbReference type="AlphaFoldDB" id="A0A4Z1PHX0"/>
<feature type="compositionally biased region" description="Polar residues" evidence="1">
    <location>
        <begin position="20"/>
        <end position="31"/>
    </location>
</feature>
<gene>
    <name evidence="2" type="ORF">E6O75_ATG04311</name>
</gene>
<accession>A0A4Z1PHX0</accession>
<dbReference type="EMBL" id="SNSC02000004">
    <property type="protein sequence ID" value="TID25106.1"/>
    <property type="molecule type" value="Genomic_DNA"/>
</dbReference>
<sequence length="109" mass="11640">MVAGQTVVSVGLPAFIPKNPANTFISAVRPSSHSRESAPRATPEQSAPRATPEQSAPRATPEQSAPRATPAHTRVACQNRAFHVPAKHKTCICSAHPFALTRERQTVPI</sequence>
<feature type="region of interest" description="Disordered" evidence="1">
    <location>
        <begin position="11"/>
        <end position="74"/>
    </location>
</feature>
<organism evidence="2 3">
    <name type="scientific">Venturia nashicola</name>
    <dbReference type="NCBI Taxonomy" id="86259"/>
    <lineage>
        <taxon>Eukaryota</taxon>
        <taxon>Fungi</taxon>
        <taxon>Dikarya</taxon>
        <taxon>Ascomycota</taxon>
        <taxon>Pezizomycotina</taxon>
        <taxon>Dothideomycetes</taxon>
        <taxon>Pleosporomycetidae</taxon>
        <taxon>Venturiales</taxon>
        <taxon>Venturiaceae</taxon>
        <taxon>Venturia</taxon>
    </lineage>
</organism>
<proteinExistence type="predicted"/>
<evidence type="ECO:0000313" key="3">
    <source>
        <dbReference type="Proteomes" id="UP000298493"/>
    </source>
</evidence>
<evidence type="ECO:0000313" key="2">
    <source>
        <dbReference type="EMBL" id="TID25106.1"/>
    </source>
</evidence>
<reference evidence="2 3" key="1">
    <citation type="submission" date="2019-04" db="EMBL/GenBank/DDBJ databases">
        <title>High contiguity whole genome sequence and gene annotation resource for two Venturia nashicola isolates.</title>
        <authorList>
            <person name="Prokchorchik M."/>
            <person name="Won K."/>
            <person name="Lee Y."/>
            <person name="Choi E.D."/>
            <person name="Segonzac C."/>
            <person name="Sohn K.H."/>
        </authorList>
    </citation>
    <scope>NUCLEOTIDE SEQUENCE [LARGE SCALE GENOMIC DNA]</scope>
    <source>
        <strain evidence="2 3">PRI2</strain>
    </source>
</reference>
<name>A0A4Z1PHX0_9PEZI</name>
<comment type="caution">
    <text evidence="2">The sequence shown here is derived from an EMBL/GenBank/DDBJ whole genome shotgun (WGS) entry which is preliminary data.</text>
</comment>
<keyword evidence="3" id="KW-1185">Reference proteome</keyword>
<protein>
    <submittedName>
        <fullName evidence="2">Uncharacterized protein</fullName>
    </submittedName>
</protein>
<evidence type="ECO:0000256" key="1">
    <source>
        <dbReference type="SAM" id="MobiDB-lite"/>
    </source>
</evidence>
<dbReference type="Proteomes" id="UP000298493">
    <property type="component" value="Unassembled WGS sequence"/>
</dbReference>